<keyword evidence="1" id="KW-0812">Transmembrane</keyword>
<keyword evidence="1" id="KW-0472">Membrane</keyword>
<evidence type="ECO:0000313" key="3">
    <source>
        <dbReference type="Proteomes" id="UP001301388"/>
    </source>
</evidence>
<accession>A0ABU5TF23</accession>
<dbReference type="EMBL" id="JAYGIE010000012">
    <property type="protein sequence ID" value="MEA5476858.1"/>
    <property type="molecule type" value="Genomic_DNA"/>
</dbReference>
<evidence type="ECO:0000313" key="2">
    <source>
        <dbReference type="EMBL" id="MEA5476858.1"/>
    </source>
</evidence>
<evidence type="ECO:0000256" key="1">
    <source>
        <dbReference type="SAM" id="Phobius"/>
    </source>
</evidence>
<keyword evidence="3" id="KW-1185">Reference proteome</keyword>
<dbReference type="Proteomes" id="UP001301388">
    <property type="component" value="Unassembled WGS sequence"/>
</dbReference>
<comment type="caution">
    <text evidence="2">The sequence shown here is derived from an EMBL/GenBank/DDBJ whole genome shotgun (WGS) entry which is preliminary data.</text>
</comment>
<keyword evidence="1" id="KW-1133">Transmembrane helix</keyword>
<sequence length="52" mass="5789">MTILTDTTLTRTIALNEVKDVARSLDWSLGLLVIPLCFMFVAGEEIAFPNTF</sequence>
<gene>
    <name evidence="2" type="ORF">VB774_04415</name>
</gene>
<proteinExistence type="predicted"/>
<protein>
    <submittedName>
        <fullName evidence="2">Uncharacterized protein</fullName>
    </submittedName>
</protein>
<reference evidence="2 3" key="1">
    <citation type="submission" date="2023-12" db="EMBL/GenBank/DDBJ databases">
        <title>Baltic Sea Cyanobacteria.</title>
        <authorList>
            <person name="Delbaje E."/>
            <person name="Fewer D.P."/>
            <person name="Shishido T.K."/>
        </authorList>
    </citation>
    <scope>NUCLEOTIDE SEQUENCE [LARGE SCALE GENOMIC DNA]</scope>
    <source>
        <strain evidence="2 3">UHCC 0370</strain>
    </source>
</reference>
<feature type="transmembrane region" description="Helical" evidence="1">
    <location>
        <begin position="27"/>
        <end position="48"/>
    </location>
</feature>
<name>A0ABU5TF23_9CYAN</name>
<organism evidence="2 3">
    <name type="scientific">Pseudanabaena galeata UHCC 0370</name>
    <dbReference type="NCBI Taxonomy" id="3110310"/>
    <lineage>
        <taxon>Bacteria</taxon>
        <taxon>Bacillati</taxon>
        <taxon>Cyanobacteriota</taxon>
        <taxon>Cyanophyceae</taxon>
        <taxon>Pseudanabaenales</taxon>
        <taxon>Pseudanabaenaceae</taxon>
        <taxon>Pseudanabaena</taxon>
    </lineage>
</organism>
<dbReference type="RefSeq" id="WP_323260125.1">
    <property type="nucleotide sequence ID" value="NZ_JAYGIE010000012.1"/>
</dbReference>